<gene>
    <name evidence="1" type="ORF">F383_04904</name>
</gene>
<evidence type="ECO:0000313" key="2">
    <source>
        <dbReference type="Proteomes" id="UP000032142"/>
    </source>
</evidence>
<sequence length="96" mass="10714">MAIGHFHKPQTECPFARRHFLFLSKTRLKAYFHSEIPISNSDFGGGNKDLVGASRSACTEKKTLVTWRSCVGISRGKLTLWCHSSIFQKLLALSGC</sequence>
<proteinExistence type="predicted"/>
<name>A0A0B0NJ28_GOSAR</name>
<reference evidence="2" key="1">
    <citation type="submission" date="2014-09" db="EMBL/GenBank/DDBJ databases">
        <authorList>
            <person name="Mudge J."/>
            <person name="Ramaraj T."/>
            <person name="Lindquist I.E."/>
            <person name="Bharti A.K."/>
            <person name="Sundararajan A."/>
            <person name="Cameron C.T."/>
            <person name="Woodward J.E."/>
            <person name="May G.D."/>
            <person name="Brubaker C."/>
            <person name="Broadhvest J."/>
            <person name="Wilkins T.A."/>
        </authorList>
    </citation>
    <scope>NUCLEOTIDE SEQUENCE</scope>
    <source>
        <strain evidence="2">cv. AKA8401</strain>
    </source>
</reference>
<dbReference type="EMBL" id="KN398063">
    <property type="protein sequence ID" value="KHG12662.1"/>
    <property type="molecule type" value="Genomic_DNA"/>
</dbReference>
<dbReference type="Proteomes" id="UP000032142">
    <property type="component" value="Unassembled WGS sequence"/>
</dbReference>
<protein>
    <submittedName>
        <fullName evidence="1">Uncharacterized protein</fullName>
    </submittedName>
</protein>
<evidence type="ECO:0000313" key="1">
    <source>
        <dbReference type="EMBL" id="KHG12662.1"/>
    </source>
</evidence>
<organism evidence="1 2">
    <name type="scientific">Gossypium arboreum</name>
    <name type="common">Tree cotton</name>
    <name type="synonym">Gossypium nanking</name>
    <dbReference type="NCBI Taxonomy" id="29729"/>
    <lineage>
        <taxon>Eukaryota</taxon>
        <taxon>Viridiplantae</taxon>
        <taxon>Streptophyta</taxon>
        <taxon>Embryophyta</taxon>
        <taxon>Tracheophyta</taxon>
        <taxon>Spermatophyta</taxon>
        <taxon>Magnoliopsida</taxon>
        <taxon>eudicotyledons</taxon>
        <taxon>Gunneridae</taxon>
        <taxon>Pentapetalae</taxon>
        <taxon>rosids</taxon>
        <taxon>malvids</taxon>
        <taxon>Malvales</taxon>
        <taxon>Malvaceae</taxon>
        <taxon>Malvoideae</taxon>
        <taxon>Gossypium</taxon>
    </lineage>
</organism>
<dbReference type="AlphaFoldDB" id="A0A0B0NJ28"/>
<keyword evidence="2" id="KW-1185">Reference proteome</keyword>
<accession>A0A0B0NJ28</accession>